<evidence type="ECO:0000259" key="2">
    <source>
        <dbReference type="Pfam" id="PF01408"/>
    </source>
</evidence>
<dbReference type="Gene3D" id="3.40.50.720">
    <property type="entry name" value="NAD(P)-binding Rossmann-like Domain"/>
    <property type="match status" value="1"/>
</dbReference>
<dbReference type="SUPFAM" id="SSF51735">
    <property type="entry name" value="NAD(P)-binding Rossmann-fold domains"/>
    <property type="match status" value="1"/>
</dbReference>
<keyword evidence="1" id="KW-0560">Oxidoreductase</keyword>
<feature type="domain" description="Gfo/Idh/MocA-like oxidoreductase N-terminal" evidence="2">
    <location>
        <begin position="3"/>
        <end position="117"/>
    </location>
</feature>
<gene>
    <name evidence="3" type="ORF">FG87_14825</name>
</gene>
<dbReference type="PANTHER" id="PTHR43818:SF11">
    <property type="entry name" value="BCDNA.GH03377"/>
    <property type="match status" value="1"/>
</dbReference>
<name>A0ABR4ZGJ0_9NOCA</name>
<dbReference type="PANTHER" id="PTHR43818">
    <property type="entry name" value="BCDNA.GH03377"/>
    <property type="match status" value="1"/>
</dbReference>
<evidence type="ECO:0000256" key="1">
    <source>
        <dbReference type="ARBA" id="ARBA00023002"/>
    </source>
</evidence>
<dbReference type="InterPro" id="IPR050463">
    <property type="entry name" value="Gfo/Idh/MocA_oxidrdct_glycsds"/>
</dbReference>
<evidence type="ECO:0000313" key="4">
    <source>
        <dbReference type="Proteomes" id="UP000031364"/>
    </source>
</evidence>
<accession>A0ABR4ZGJ0</accession>
<sequence length="313" mass="33202">MRKIGLLGTGFAQAHAAVYAARDDVKVIVFGRRTEALQWFTDSFGFATTTDLDVVFDDSDIDLIDICLPTSLHAAMVLRGLAAGKHVLTELPLAADLDAARAVTAAAAASDRQVFVDMFERFLPSNRLLFDAVAEKTYGPLRHLAIELNTAPLWPGANLGLSAVPMDMMHSDFDLLISVLGMPDTVEVVAAAGGTESGVVDVVFGYPHASARCSSSSMMPMSYGARGGYRATFADAILESTSTQGYDGKPDSVVTVYTADDVQRIDLPGGDPYTSMIEHVLACLGAEATNLITPASALDALELTVQIDQHVNG</sequence>
<organism evidence="3 4">
    <name type="scientific">Nocardia vulneris</name>
    <dbReference type="NCBI Taxonomy" id="1141657"/>
    <lineage>
        <taxon>Bacteria</taxon>
        <taxon>Bacillati</taxon>
        <taxon>Actinomycetota</taxon>
        <taxon>Actinomycetes</taxon>
        <taxon>Mycobacteriales</taxon>
        <taxon>Nocardiaceae</taxon>
        <taxon>Nocardia</taxon>
    </lineage>
</organism>
<proteinExistence type="predicted"/>
<reference evidence="3 4" key="1">
    <citation type="journal article" date="2014" name="Int. J. Syst. Evol. Microbiol.">
        <title>Nocardia vulneris sp. nov., isolated from wounds of human patients in North America.</title>
        <authorList>
            <person name="Lasker B.A."/>
            <person name="Bell M."/>
            <person name="Klenk H.P."/>
            <person name="Sproer C."/>
            <person name="Schumann C."/>
            <person name="Schumann P."/>
            <person name="Brown J.M."/>
        </authorList>
    </citation>
    <scope>NUCLEOTIDE SEQUENCE [LARGE SCALE GENOMIC DNA]</scope>
    <source>
        <strain evidence="3 4">W9851</strain>
    </source>
</reference>
<protein>
    <recommendedName>
        <fullName evidence="2">Gfo/Idh/MocA-like oxidoreductase N-terminal domain-containing protein</fullName>
    </recommendedName>
</protein>
<dbReference type="Pfam" id="PF01408">
    <property type="entry name" value="GFO_IDH_MocA"/>
    <property type="match status" value="1"/>
</dbReference>
<dbReference type="RefSeq" id="WP_043670138.1">
    <property type="nucleotide sequence ID" value="NZ_BDCI01000017.1"/>
</dbReference>
<dbReference type="InterPro" id="IPR000683">
    <property type="entry name" value="Gfo/Idh/MocA-like_OxRdtase_N"/>
</dbReference>
<keyword evidence="4" id="KW-1185">Reference proteome</keyword>
<comment type="caution">
    <text evidence="3">The sequence shown here is derived from an EMBL/GenBank/DDBJ whole genome shotgun (WGS) entry which is preliminary data.</text>
</comment>
<dbReference type="Proteomes" id="UP000031364">
    <property type="component" value="Unassembled WGS sequence"/>
</dbReference>
<dbReference type="EMBL" id="JNFP01000015">
    <property type="protein sequence ID" value="KIA64230.1"/>
    <property type="molecule type" value="Genomic_DNA"/>
</dbReference>
<evidence type="ECO:0000313" key="3">
    <source>
        <dbReference type="EMBL" id="KIA64230.1"/>
    </source>
</evidence>
<dbReference type="InterPro" id="IPR036291">
    <property type="entry name" value="NAD(P)-bd_dom_sf"/>
</dbReference>
<dbReference type="Gene3D" id="3.30.360.10">
    <property type="entry name" value="Dihydrodipicolinate Reductase, domain 2"/>
    <property type="match status" value="1"/>
</dbReference>